<dbReference type="SUPFAM" id="SSF51735">
    <property type="entry name" value="NAD(P)-binding Rossmann-fold domains"/>
    <property type="match status" value="1"/>
</dbReference>
<evidence type="ECO:0000313" key="3">
    <source>
        <dbReference type="EMBL" id="RNB58712.1"/>
    </source>
</evidence>
<accession>A0A3M8B5Y7</accession>
<comment type="similarity">
    <text evidence="1">Belongs to the short-chain dehydrogenases/reductases (SDR) family.</text>
</comment>
<organism evidence="3 4">
    <name type="scientific">Brevibacillus gelatini</name>
    <dbReference type="NCBI Taxonomy" id="1655277"/>
    <lineage>
        <taxon>Bacteria</taxon>
        <taxon>Bacillati</taxon>
        <taxon>Bacillota</taxon>
        <taxon>Bacilli</taxon>
        <taxon>Bacillales</taxon>
        <taxon>Paenibacillaceae</taxon>
        <taxon>Brevibacillus</taxon>
    </lineage>
</organism>
<protein>
    <submittedName>
        <fullName evidence="3">SDR family oxidoreductase</fullName>
    </submittedName>
</protein>
<evidence type="ECO:0000313" key="4">
    <source>
        <dbReference type="Proteomes" id="UP000268829"/>
    </source>
</evidence>
<dbReference type="OrthoDB" id="9803333at2"/>
<dbReference type="InterPro" id="IPR050259">
    <property type="entry name" value="SDR"/>
</dbReference>
<dbReference type="GO" id="GO:0016491">
    <property type="term" value="F:oxidoreductase activity"/>
    <property type="evidence" value="ECO:0007669"/>
    <property type="project" value="UniProtKB-KW"/>
</dbReference>
<keyword evidence="2" id="KW-0560">Oxidoreductase</keyword>
<dbReference type="InterPro" id="IPR002347">
    <property type="entry name" value="SDR_fam"/>
</dbReference>
<gene>
    <name evidence="3" type="ORF">EDM57_08315</name>
</gene>
<dbReference type="GO" id="GO:0008206">
    <property type="term" value="P:bile acid metabolic process"/>
    <property type="evidence" value="ECO:0007669"/>
    <property type="project" value="UniProtKB-ARBA"/>
</dbReference>
<dbReference type="PANTHER" id="PTHR42879">
    <property type="entry name" value="3-OXOACYL-(ACYL-CARRIER-PROTEIN) REDUCTASE"/>
    <property type="match status" value="1"/>
</dbReference>
<dbReference type="PRINTS" id="PR00081">
    <property type="entry name" value="GDHRDH"/>
</dbReference>
<dbReference type="InterPro" id="IPR036291">
    <property type="entry name" value="NAD(P)-bd_dom_sf"/>
</dbReference>
<dbReference type="RefSeq" id="WP_122904286.1">
    <property type="nucleotide sequence ID" value="NZ_CP154342.1"/>
</dbReference>
<dbReference type="Gene3D" id="3.40.50.720">
    <property type="entry name" value="NAD(P)-binding Rossmann-like Domain"/>
    <property type="match status" value="1"/>
</dbReference>
<dbReference type="PRINTS" id="PR00080">
    <property type="entry name" value="SDRFAMILY"/>
</dbReference>
<reference evidence="3 4" key="1">
    <citation type="submission" date="2018-10" db="EMBL/GenBank/DDBJ databases">
        <title>Phylogenomics of Brevibacillus.</title>
        <authorList>
            <person name="Dunlap C."/>
        </authorList>
    </citation>
    <scope>NUCLEOTIDE SEQUENCE [LARGE SCALE GENOMIC DNA]</scope>
    <source>
        <strain evidence="3 4">DSM 100115</strain>
    </source>
</reference>
<name>A0A3M8B5Y7_9BACL</name>
<dbReference type="Proteomes" id="UP000268829">
    <property type="component" value="Unassembled WGS sequence"/>
</dbReference>
<dbReference type="FunFam" id="3.40.50.720:FF:000084">
    <property type="entry name" value="Short-chain dehydrogenase reductase"/>
    <property type="match status" value="1"/>
</dbReference>
<proteinExistence type="inferred from homology"/>
<dbReference type="EMBL" id="RHHS01000017">
    <property type="protein sequence ID" value="RNB58712.1"/>
    <property type="molecule type" value="Genomic_DNA"/>
</dbReference>
<dbReference type="Pfam" id="PF13561">
    <property type="entry name" value="adh_short_C2"/>
    <property type="match status" value="1"/>
</dbReference>
<evidence type="ECO:0000256" key="2">
    <source>
        <dbReference type="ARBA" id="ARBA00023002"/>
    </source>
</evidence>
<comment type="caution">
    <text evidence="3">The sequence shown here is derived from an EMBL/GenBank/DDBJ whole genome shotgun (WGS) entry which is preliminary data.</text>
</comment>
<dbReference type="PANTHER" id="PTHR42879:SF6">
    <property type="entry name" value="NADPH-DEPENDENT REDUCTASE BACG"/>
    <property type="match status" value="1"/>
</dbReference>
<evidence type="ECO:0000256" key="1">
    <source>
        <dbReference type="ARBA" id="ARBA00006484"/>
    </source>
</evidence>
<sequence>MDLQLQGRTALVLASTKGLGKATALCLAQEGANVTICGRDEQALQAVRAEIEQATGRSPLAVQVDVTRLGDIERVVQETVRHFGSLDILVNNSGGPATGKFDQLTDEQWISAFELNLLSYVRAIRAVLPHMRARQFGRIVNFASSSFKQPLENLILSNTFRTGVLGLAKTLAAELGPDGILINTIGPGRIATDRVQQLDGLSADAQGVSADEVRQNWEKQIPVGRYGQPDEFARMVTFLASPANSYVTGQSFLVDGGLVRAI</sequence>
<dbReference type="AlphaFoldDB" id="A0A3M8B5Y7"/>
<keyword evidence="4" id="KW-1185">Reference proteome</keyword>
<dbReference type="CDD" id="cd05344">
    <property type="entry name" value="BKR_like_SDR_like"/>
    <property type="match status" value="1"/>
</dbReference>